<comment type="caution">
    <text evidence="1">The sequence shown here is derived from an EMBL/GenBank/DDBJ whole genome shotgun (WGS) entry which is preliminary data.</text>
</comment>
<accession>A0AB34JLD3</accession>
<name>A0AB34JLD3_PRYPA</name>
<sequence>MRRRRAQRCLRHFSTAGRWTDGGETWTSPSTAECRWRAILPAAARRLLAAQHLVIIGDLHARLLFSSLVYLLNGTAAPEEVGLGFMPHRWREGSECAWHPTRQAAAWYDWAGWGEFPKTHRCHVRAYGWPNLHNVTLPRATSWWGVGDARDVMTMLQKESPHHQVFAVGTTTVTYVWRSVIRTIGSSVDGPYKRQHARVVDKVCSLVGRGPPTLIIPVMYAFDAQWQEAKEVATRMRGLFQGLRERFSSAQLLTLGPSSCQPRRPFSVYMGRTTRHNTFHNVENASALAPYALEAAQNQSVLFVDTLPSKIAFVPTSTTPCKYDLPLGPMSEALVQIVLNGLASVLERPST</sequence>
<organism evidence="1 2">
    <name type="scientific">Prymnesium parvum</name>
    <name type="common">Toxic golden alga</name>
    <dbReference type="NCBI Taxonomy" id="97485"/>
    <lineage>
        <taxon>Eukaryota</taxon>
        <taxon>Haptista</taxon>
        <taxon>Haptophyta</taxon>
        <taxon>Prymnesiophyceae</taxon>
        <taxon>Prymnesiales</taxon>
        <taxon>Prymnesiaceae</taxon>
        <taxon>Prymnesium</taxon>
    </lineage>
</organism>
<keyword evidence="2" id="KW-1185">Reference proteome</keyword>
<evidence type="ECO:0000313" key="2">
    <source>
        <dbReference type="Proteomes" id="UP001515480"/>
    </source>
</evidence>
<dbReference type="Proteomes" id="UP001515480">
    <property type="component" value="Unassembled WGS sequence"/>
</dbReference>
<evidence type="ECO:0000313" key="1">
    <source>
        <dbReference type="EMBL" id="KAL1522364.1"/>
    </source>
</evidence>
<protein>
    <submittedName>
        <fullName evidence="1">Uncharacterized protein</fullName>
    </submittedName>
</protein>
<gene>
    <name evidence="1" type="ORF">AB1Y20_017356</name>
</gene>
<dbReference type="EMBL" id="JBGBPQ010000006">
    <property type="protein sequence ID" value="KAL1522364.1"/>
    <property type="molecule type" value="Genomic_DNA"/>
</dbReference>
<reference evidence="1 2" key="1">
    <citation type="journal article" date="2024" name="Science">
        <title>Giant polyketide synthase enzymes in the biosynthesis of giant marine polyether toxins.</title>
        <authorList>
            <person name="Fallon T.R."/>
            <person name="Shende V.V."/>
            <person name="Wierzbicki I.H."/>
            <person name="Pendleton A.L."/>
            <person name="Watervoot N.F."/>
            <person name="Auber R.P."/>
            <person name="Gonzalez D.J."/>
            <person name="Wisecaver J.H."/>
            <person name="Moore B.S."/>
        </authorList>
    </citation>
    <scope>NUCLEOTIDE SEQUENCE [LARGE SCALE GENOMIC DNA]</scope>
    <source>
        <strain evidence="1 2">12B1</strain>
    </source>
</reference>
<proteinExistence type="predicted"/>
<dbReference type="AlphaFoldDB" id="A0AB34JLD3"/>